<protein>
    <submittedName>
        <fullName evidence="1">Uncharacterized protein</fullName>
    </submittedName>
</protein>
<accession>A0A1Y2BX36</accession>
<sequence length="72" mass="8142">MVANAWSQLPRDCCHFQRVCLVESASLRQLHFGIPPGIQENYNYVFLLIEILVANKLVYGGQHNDVVESALL</sequence>
<evidence type="ECO:0000313" key="1">
    <source>
        <dbReference type="EMBL" id="ORY39330.1"/>
    </source>
</evidence>
<dbReference type="AlphaFoldDB" id="A0A1Y2BX36"/>
<comment type="caution">
    <text evidence="1">The sequence shown here is derived from an EMBL/GenBank/DDBJ whole genome shotgun (WGS) entry which is preliminary data.</text>
</comment>
<name>A0A1Y2BX36_9FUNG</name>
<keyword evidence="2" id="KW-1185">Reference proteome</keyword>
<evidence type="ECO:0000313" key="2">
    <source>
        <dbReference type="Proteomes" id="UP000193642"/>
    </source>
</evidence>
<dbReference type="Proteomes" id="UP000193642">
    <property type="component" value="Unassembled WGS sequence"/>
</dbReference>
<dbReference type="EMBL" id="MCGO01000040">
    <property type="protein sequence ID" value="ORY39330.1"/>
    <property type="molecule type" value="Genomic_DNA"/>
</dbReference>
<proteinExistence type="predicted"/>
<organism evidence="1 2">
    <name type="scientific">Rhizoclosmatium globosum</name>
    <dbReference type="NCBI Taxonomy" id="329046"/>
    <lineage>
        <taxon>Eukaryota</taxon>
        <taxon>Fungi</taxon>
        <taxon>Fungi incertae sedis</taxon>
        <taxon>Chytridiomycota</taxon>
        <taxon>Chytridiomycota incertae sedis</taxon>
        <taxon>Chytridiomycetes</taxon>
        <taxon>Chytridiales</taxon>
        <taxon>Chytriomycetaceae</taxon>
        <taxon>Rhizoclosmatium</taxon>
    </lineage>
</organism>
<gene>
    <name evidence="1" type="ORF">BCR33DRAFT_720163</name>
</gene>
<reference evidence="1 2" key="1">
    <citation type="submission" date="2016-07" db="EMBL/GenBank/DDBJ databases">
        <title>Pervasive Adenine N6-methylation of Active Genes in Fungi.</title>
        <authorList>
            <consortium name="DOE Joint Genome Institute"/>
            <person name="Mondo S.J."/>
            <person name="Dannebaum R.O."/>
            <person name="Kuo R.C."/>
            <person name="Labutti K."/>
            <person name="Haridas S."/>
            <person name="Kuo A."/>
            <person name="Salamov A."/>
            <person name="Ahrendt S.R."/>
            <person name="Lipzen A."/>
            <person name="Sullivan W."/>
            <person name="Andreopoulos W.B."/>
            <person name="Clum A."/>
            <person name="Lindquist E."/>
            <person name="Daum C."/>
            <person name="Ramamoorthy G.K."/>
            <person name="Gryganskyi A."/>
            <person name="Culley D."/>
            <person name="Magnuson J.K."/>
            <person name="James T.Y."/>
            <person name="O'Malley M.A."/>
            <person name="Stajich J.E."/>
            <person name="Spatafora J.W."/>
            <person name="Visel A."/>
            <person name="Grigoriev I.V."/>
        </authorList>
    </citation>
    <scope>NUCLEOTIDE SEQUENCE [LARGE SCALE GENOMIC DNA]</scope>
    <source>
        <strain evidence="1 2">JEL800</strain>
    </source>
</reference>
<dbReference type="OrthoDB" id="10377159at2759"/>